<organism evidence="8 9">
    <name type="scientific">Maioricimonas rarisocia</name>
    <dbReference type="NCBI Taxonomy" id="2528026"/>
    <lineage>
        <taxon>Bacteria</taxon>
        <taxon>Pseudomonadati</taxon>
        <taxon>Planctomycetota</taxon>
        <taxon>Planctomycetia</taxon>
        <taxon>Planctomycetales</taxon>
        <taxon>Planctomycetaceae</taxon>
        <taxon>Maioricimonas</taxon>
    </lineage>
</organism>
<keyword evidence="4" id="KW-0238">DNA-binding</keyword>
<dbReference type="AlphaFoldDB" id="A0A517ZBE6"/>
<dbReference type="RefSeq" id="WP_145370910.1">
    <property type="nucleotide sequence ID" value="NZ_CP036275.1"/>
</dbReference>
<evidence type="ECO:0000256" key="3">
    <source>
        <dbReference type="ARBA" id="ARBA00023082"/>
    </source>
</evidence>
<dbReference type="Gene3D" id="1.10.1740.10">
    <property type="match status" value="1"/>
</dbReference>
<dbReference type="InterPro" id="IPR039425">
    <property type="entry name" value="RNA_pol_sigma-70-like"/>
</dbReference>
<evidence type="ECO:0000259" key="6">
    <source>
        <dbReference type="Pfam" id="PF04542"/>
    </source>
</evidence>
<keyword evidence="9" id="KW-1185">Reference proteome</keyword>
<evidence type="ECO:0000256" key="2">
    <source>
        <dbReference type="ARBA" id="ARBA00023015"/>
    </source>
</evidence>
<evidence type="ECO:0000313" key="9">
    <source>
        <dbReference type="Proteomes" id="UP000320496"/>
    </source>
</evidence>
<reference evidence="8 9" key="1">
    <citation type="submission" date="2019-02" db="EMBL/GenBank/DDBJ databases">
        <title>Deep-cultivation of Planctomycetes and their phenomic and genomic characterization uncovers novel biology.</title>
        <authorList>
            <person name="Wiegand S."/>
            <person name="Jogler M."/>
            <person name="Boedeker C."/>
            <person name="Pinto D."/>
            <person name="Vollmers J."/>
            <person name="Rivas-Marin E."/>
            <person name="Kohn T."/>
            <person name="Peeters S.H."/>
            <person name="Heuer A."/>
            <person name="Rast P."/>
            <person name="Oberbeckmann S."/>
            <person name="Bunk B."/>
            <person name="Jeske O."/>
            <person name="Meyerdierks A."/>
            <person name="Storesund J.E."/>
            <person name="Kallscheuer N."/>
            <person name="Luecker S."/>
            <person name="Lage O.M."/>
            <person name="Pohl T."/>
            <person name="Merkel B.J."/>
            <person name="Hornburger P."/>
            <person name="Mueller R.-W."/>
            <person name="Bruemmer F."/>
            <person name="Labrenz M."/>
            <person name="Spormann A.M."/>
            <person name="Op den Camp H."/>
            <person name="Overmann J."/>
            <person name="Amann R."/>
            <person name="Jetten M.S.M."/>
            <person name="Mascher T."/>
            <person name="Medema M.H."/>
            <person name="Devos D.P."/>
            <person name="Kaster A.-K."/>
            <person name="Ovreas L."/>
            <person name="Rohde M."/>
            <person name="Galperin M.Y."/>
            <person name="Jogler C."/>
        </authorList>
    </citation>
    <scope>NUCLEOTIDE SEQUENCE [LARGE SCALE GENOMIC DNA]</scope>
    <source>
        <strain evidence="8 9">Mal4</strain>
    </source>
</reference>
<name>A0A517ZBE6_9PLAN</name>
<keyword evidence="5" id="KW-0804">Transcription</keyword>
<dbReference type="GO" id="GO:0003677">
    <property type="term" value="F:DNA binding"/>
    <property type="evidence" value="ECO:0007669"/>
    <property type="project" value="UniProtKB-KW"/>
</dbReference>
<sequence length="197" mass="22556">MTVDDDELMIRLQGGDDSAFEELLERYQGPLQGFFFRNTRDAQLSEDLTQETLLKVYNQAWDYLPSGRFRGWMYRIARNLLIDDVRKRSHDALVKALKRSPNTEDDAMQRLAAEVLTPSERASAREFVDLVDRLLGEIPEEQRQVFLLHHYVGLSLPEVAESMEIPLATSKSRLRLAREKLTVKLRAHGVQAPGSAT</sequence>
<proteinExistence type="inferred from homology"/>
<dbReference type="CDD" id="cd06171">
    <property type="entry name" value="Sigma70_r4"/>
    <property type="match status" value="1"/>
</dbReference>
<dbReference type="SUPFAM" id="SSF88659">
    <property type="entry name" value="Sigma3 and sigma4 domains of RNA polymerase sigma factors"/>
    <property type="match status" value="1"/>
</dbReference>
<dbReference type="InterPro" id="IPR013249">
    <property type="entry name" value="RNA_pol_sigma70_r4_t2"/>
</dbReference>
<dbReference type="KEGG" id="mri:Mal4_41060"/>
<dbReference type="OrthoDB" id="9795666at2"/>
<evidence type="ECO:0000259" key="7">
    <source>
        <dbReference type="Pfam" id="PF08281"/>
    </source>
</evidence>
<dbReference type="PANTHER" id="PTHR43133:SF8">
    <property type="entry name" value="RNA POLYMERASE SIGMA FACTOR HI_1459-RELATED"/>
    <property type="match status" value="1"/>
</dbReference>
<feature type="domain" description="RNA polymerase sigma factor 70 region 4 type 2" evidence="7">
    <location>
        <begin position="130"/>
        <end position="181"/>
    </location>
</feature>
<evidence type="ECO:0000256" key="4">
    <source>
        <dbReference type="ARBA" id="ARBA00023125"/>
    </source>
</evidence>
<dbReference type="InterPro" id="IPR014284">
    <property type="entry name" value="RNA_pol_sigma-70_dom"/>
</dbReference>
<comment type="similarity">
    <text evidence="1">Belongs to the sigma-70 factor family. ECF subfamily.</text>
</comment>
<dbReference type="InterPro" id="IPR036388">
    <property type="entry name" value="WH-like_DNA-bd_sf"/>
</dbReference>
<keyword evidence="2" id="KW-0805">Transcription regulation</keyword>
<accession>A0A517ZBE6</accession>
<dbReference type="GO" id="GO:0016987">
    <property type="term" value="F:sigma factor activity"/>
    <property type="evidence" value="ECO:0007669"/>
    <property type="project" value="UniProtKB-KW"/>
</dbReference>
<dbReference type="InterPro" id="IPR013325">
    <property type="entry name" value="RNA_pol_sigma_r2"/>
</dbReference>
<evidence type="ECO:0000256" key="5">
    <source>
        <dbReference type="ARBA" id="ARBA00023163"/>
    </source>
</evidence>
<dbReference type="EMBL" id="CP036275">
    <property type="protein sequence ID" value="QDU39759.1"/>
    <property type="molecule type" value="Genomic_DNA"/>
</dbReference>
<keyword evidence="3" id="KW-0731">Sigma factor</keyword>
<dbReference type="Pfam" id="PF08281">
    <property type="entry name" value="Sigma70_r4_2"/>
    <property type="match status" value="1"/>
</dbReference>
<evidence type="ECO:0000256" key="1">
    <source>
        <dbReference type="ARBA" id="ARBA00010641"/>
    </source>
</evidence>
<dbReference type="GO" id="GO:0006352">
    <property type="term" value="P:DNA-templated transcription initiation"/>
    <property type="evidence" value="ECO:0007669"/>
    <property type="project" value="InterPro"/>
</dbReference>
<dbReference type="SUPFAM" id="SSF88946">
    <property type="entry name" value="Sigma2 domain of RNA polymerase sigma factors"/>
    <property type="match status" value="1"/>
</dbReference>
<dbReference type="PANTHER" id="PTHR43133">
    <property type="entry name" value="RNA POLYMERASE ECF-TYPE SIGMA FACTO"/>
    <property type="match status" value="1"/>
</dbReference>
<dbReference type="NCBIfam" id="TIGR02937">
    <property type="entry name" value="sigma70-ECF"/>
    <property type="match status" value="1"/>
</dbReference>
<gene>
    <name evidence="8" type="primary">sigW_6</name>
    <name evidence="8" type="ORF">Mal4_41060</name>
</gene>
<protein>
    <submittedName>
        <fullName evidence="8">ECF RNA polymerase sigma factor SigW</fullName>
    </submittedName>
</protein>
<dbReference type="InterPro" id="IPR007627">
    <property type="entry name" value="RNA_pol_sigma70_r2"/>
</dbReference>
<dbReference type="InterPro" id="IPR013324">
    <property type="entry name" value="RNA_pol_sigma_r3/r4-like"/>
</dbReference>
<dbReference type="Proteomes" id="UP000320496">
    <property type="component" value="Chromosome"/>
</dbReference>
<feature type="domain" description="RNA polymerase sigma-70 region 2" evidence="6">
    <location>
        <begin position="23"/>
        <end position="89"/>
    </location>
</feature>
<dbReference type="Gene3D" id="1.10.10.10">
    <property type="entry name" value="Winged helix-like DNA-binding domain superfamily/Winged helix DNA-binding domain"/>
    <property type="match status" value="1"/>
</dbReference>
<evidence type="ECO:0000313" key="8">
    <source>
        <dbReference type="EMBL" id="QDU39759.1"/>
    </source>
</evidence>
<dbReference type="Pfam" id="PF04542">
    <property type="entry name" value="Sigma70_r2"/>
    <property type="match status" value="1"/>
</dbReference>